<protein>
    <submittedName>
        <fullName evidence="1">Uncharacterized protein</fullName>
    </submittedName>
</protein>
<evidence type="ECO:0000313" key="1">
    <source>
        <dbReference type="EMBL" id="GCB91439.1"/>
    </source>
</evidence>
<comment type="caution">
    <text evidence="1">The sequence shown here is derived from an EMBL/GenBank/DDBJ whole genome shotgun (WGS) entry which is preliminary data.</text>
</comment>
<dbReference type="Proteomes" id="UP000288351">
    <property type="component" value="Unassembled WGS sequence"/>
</dbReference>
<name>A0A059W7W9_STRNR</name>
<dbReference type="STRING" id="68570.DC74_3359"/>
<dbReference type="eggNOG" id="COG0222">
    <property type="taxonomic scope" value="Bacteria"/>
</dbReference>
<dbReference type="EMBL" id="BHXC01000006">
    <property type="protein sequence ID" value="GCB91439.1"/>
    <property type="molecule type" value="Genomic_DNA"/>
</dbReference>
<evidence type="ECO:0000313" key="2">
    <source>
        <dbReference type="Proteomes" id="UP000288351"/>
    </source>
</evidence>
<gene>
    <name evidence="1" type="ORF">SALB_04168</name>
</gene>
<reference evidence="1 2" key="1">
    <citation type="journal article" date="2019" name="Microbiol. Resour. Announc.">
        <title>Draft Genome Sequence of the Most Traditional epsilon-Poly-l-Lysine Producer, Streptomyces albulus NBRC14147.</title>
        <authorList>
            <person name="Yamanaka K."/>
            <person name="Hamano Y."/>
        </authorList>
    </citation>
    <scope>NUCLEOTIDE SEQUENCE [LARGE SCALE GENOMIC DNA]</scope>
    <source>
        <strain evidence="1 2">NBRC 14147</strain>
    </source>
</reference>
<dbReference type="RefSeq" id="WP_016579222.1">
    <property type="nucleotide sequence ID" value="NZ_BHXC01000006.1"/>
</dbReference>
<sequence>MDTTFTALAILVLAVAVLASSLDRRTKPLERRMARLEQKVDLVMAHLGVEEPEDPRMAEIDALLAEKKTVAAIKLYREVTGAGLVEAKEAVERRMR</sequence>
<dbReference type="AlphaFoldDB" id="A0A059W7W9"/>
<dbReference type="InterPro" id="IPR014719">
    <property type="entry name" value="Ribosomal_bL12_C/ClpS-like"/>
</dbReference>
<dbReference type="Gene3D" id="3.30.1390.10">
    <property type="match status" value="1"/>
</dbReference>
<organism evidence="1 2">
    <name type="scientific">Streptomyces noursei</name>
    <name type="common">Streptomyces albulus</name>
    <dbReference type="NCBI Taxonomy" id="1971"/>
    <lineage>
        <taxon>Bacteria</taxon>
        <taxon>Bacillati</taxon>
        <taxon>Actinomycetota</taxon>
        <taxon>Actinomycetes</taxon>
        <taxon>Kitasatosporales</taxon>
        <taxon>Streptomycetaceae</taxon>
        <taxon>Streptomyces</taxon>
    </lineage>
</organism>
<accession>A0A059W7W9</accession>
<proteinExistence type="predicted"/>